<sequence>MRLPTHILLLISMMLSPLMLHAAEPVVTMAYRTTEKLPFIAKAPDNSGLFEDMYREAARRAGLTLRIVRMPKVRVINALKEGEVDFYPQFTFSAKRNAYSFFAPNGLRVAYYAISTPEIQRLASVADFDGLTLLHGLGNPDYLTKLGFGAARVTHLEVAEMDLQKAIHMLQKHRADAYIYEAEPLAYALLQSGASDIRLHKELSSQVEWATLGISRRSALLVLEPNPDFNPDVPISRSNQAERLVPGSPMARMVAALDSMKQDGTLAALSERYLGH</sequence>
<gene>
    <name evidence="2" type="ORF">MJ923_13825</name>
</gene>
<dbReference type="AlphaFoldDB" id="A0AAJ1FBW4"/>
<keyword evidence="1" id="KW-0732">Signal</keyword>
<dbReference type="EMBL" id="JAKUDL010000004">
    <property type="protein sequence ID" value="MCH4295385.1"/>
    <property type="molecule type" value="Genomic_DNA"/>
</dbReference>
<dbReference type="Gene3D" id="3.40.190.10">
    <property type="entry name" value="Periplasmic binding protein-like II"/>
    <property type="match status" value="2"/>
</dbReference>
<keyword evidence="3" id="KW-1185">Reference proteome</keyword>
<name>A0AAJ1FBW4_9GAMM</name>
<feature type="signal peptide" evidence="1">
    <location>
        <begin position="1"/>
        <end position="22"/>
    </location>
</feature>
<reference evidence="2 3" key="1">
    <citation type="submission" date="2022-02" db="EMBL/GenBank/DDBJ databases">
        <title>The genome sequence of Shewanella sp. 3B26.</title>
        <authorList>
            <person name="Du J."/>
        </authorList>
    </citation>
    <scope>NUCLEOTIDE SEQUENCE [LARGE SCALE GENOMIC DNA]</scope>
    <source>
        <strain evidence="2 3">3B26</strain>
    </source>
</reference>
<dbReference type="RefSeq" id="WP_240591599.1">
    <property type="nucleotide sequence ID" value="NZ_JAKUDL010000004.1"/>
</dbReference>
<evidence type="ECO:0000313" key="3">
    <source>
        <dbReference type="Proteomes" id="UP001297581"/>
    </source>
</evidence>
<dbReference type="Proteomes" id="UP001297581">
    <property type="component" value="Unassembled WGS sequence"/>
</dbReference>
<protein>
    <submittedName>
        <fullName evidence="2">Transporter substrate-binding domain-containing protein</fullName>
    </submittedName>
</protein>
<dbReference type="SUPFAM" id="SSF53850">
    <property type="entry name" value="Periplasmic binding protein-like II"/>
    <property type="match status" value="1"/>
</dbReference>
<evidence type="ECO:0000256" key="1">
    <source>
        <dbReference type="SAM" id="SignalP"/>
    </source>
</evidence>
<proteinExistence type="predicted"/>
<comment type="caution">
    <text evidence="2">The sequence shown here is derived from an EMBL/GenBank/DDBJ whole genome shotgun (WGS) entry which is preliminary data.</text>
</comment>
<feature type="chain" id="PRO_5042542559" evidence="1">
    <location>
        <begin position="23"/>
        <end position="276"/>
    </location>
</feature>
<organism evidence="2 3">
    <name type="scientific">Shewanella zhuhaiensis</name>
    <dbReference type="NCBI Taxonomy" id="2919576"/>
    <lineage>
        <taxon>Bacteria</taxon>
        <taxon>Pseudomonadati</taxon>
        <taxon>Pseudomonadota</taxon>
        <taxon>Gammaproteobacteria</taxon>
        <taxon>Alteromonadales</taxon>
        <taxon>Shewanellaceae</taxon>
        <taxon>Shewanella</taxon>
    </lineage>
</organism>
<accession>A0AAJ1FBW4</accession>
<evidence type="ECO:0000313" key="2">
    <source>
        <dbReference type="EMBL" id="MCH4295385.1"/>
    </source>
</evidence>